<evidence type="ECO:0000259" key="13">
    <source>
        <dbReference type="Pfam" id="PF08009"/>
    </source>
</evidence>
<evidence type="ECO:0000256" key="1">
    <source>
        <dbReference type="ARBA" id="ARBA00004141"/>
    </source>
</evidence>
<dbReference type="GO" id="GO:0008654">
    <property type="term" value="P:phospholipid biosynthetic process"/>
    <property type="evidence" value="ECO:0007669"/>
    <property type="project" value="UniProtKB-KW"/>
</dbReference>
<evidence type="ECO:0000256" key="3">
    <source>
        <dbReference type="ARBA" id="ARBA00022516"/>
    </source>
</evidence>
<evidence type="ECO:0000256" key="12">
    <source>
        <dbReference type="SAM" id="Phobius"/>
    </source>
</evidence>
<protein>
    <submittedName>
        <fullName evidence="14">CDP-diacylglycerol O-phosphatidyltransferase</fullName>
    </submittedName>
</protein>
<dbReference type="Pfam" id="PF01066">
    <property type="entry name" value="CDP-OH_P_transf"/>
    <property type="match status" value="1"/>
</dbReference>
<keyword evidence="5 12" id="KW-0812">Transmembrane</keyword>
<accession>A0A2W5Q8B8</accession>
<feature type="transmembrane region" description="Helical" evidence="12">
    <location>
        <begin position="237"/>
        <end position="253"/>
    </location>
</feature>
<feature type="transmembrane region" description="Helical" evidence="12">
    <location>
        <begin position="148"/>
        <end position="169"/>
    </location>
</feature>
<feature type="transmembrane region" description="Helical" evidence="12">
    <location>
        <begin position="181"/>
        <end position="199"/>
    </location>
</feature>
<dbReference type="InterPro" id="IPR000462">
    <property type="entry name" value="CDP-OH_P_trans"/>
</dbReference>
<proteinExistence type="inferred from homology"/>
<dbReference type="InterPro" id="IPR043130">
    <property type="entry name" value="CDP-OH_PTrfase_TM_dom"/>
</dbReference>
<feature type="transmembrane region" description="Helical" evidence="12">
    <location>
        <begin position="211"/>
        <end position="231"/>
    </location>
</feature>
<feature type="domain" description="CDP-alcohol phosphatidyltransferase C-terminal" evidence="13">
    <location>
        <begin position="217"/>
        <end position="250"/>
    </location>
</feature>
<dbReference type="InterPro" id="IPR012616">
    <property type="entry name" value="CDP-OH_P_trans_C"/>
</dbReference>
<dbReference type="PANTHER" id="PTHR14269:SF61">
    <property type="entry name" value="CDP-DIACYLGLYCEROL--SERINE O-PHOSPHATIDYLTRANSFERASE"/>
    <property type="match status" value="1"/>
</dbReference>
<evidence type="ECO:0000256" key="6">
    <source>
        <dbReference type="ARBA" id="ARBA00022989"/>
    </source>
</evidence>
<evidence type="ECO:0000313" key="15">
    <source>
        <dbReference type="Proteomes" id="UP000249417"/>
    </source>
</evidence>
<name>A0A2W5Q8B8_9BACT</name>
<keyword evidence="4 11" id="KW-0808">Transferase</keyword>
<sequence>MAVSEIKPRENPTPSPSGKSGVVGLNKLIPNLMTLSAMAAGLAAIQFAWDDLWEKALLAIVVAAILDALDGATARLLKATSDFGAQLDSLSDFLAFGVAPAIILYSWILEESGKVGWIAMIVFAAASALRLARFNSTQKKLPDWKKKFFSGIPAPAGAGLALLPIMISLQFPDRFFEEYRFASPVVGLWTILIAGMMVSRIPTFSTKMIHVPAKLGMPTLAFAALLIAALFHAPWQTLSIAALFYIAAIPFAVRKFRLLQKEYNDDEDLADLAIGAISLEDLAETPDTSE</sequence>
<dbReference type="AlphaFoldDB" id="A0A2W5Q8B8"/>
<feature type="transmembrane region" description="Helical" evidence="12">
    <location>
        <begin position="115"/>
        <end position="136"/>
    </location>
</feature>
<dbReference type="Proteomes" id="UP000249417">
    <property type="component" value="Unassembled WGS sequence"/>
</dbReference>
<evidence type="ECO:0000256" key="9">
    <source>
        <dbReference type="ARBA" id="ARBA00023209"/>
    </source>
</evidence>
<feature type="transmembrane region" description="Helical" evidence="12">
    <location>
        <begin position="55"/>
        <end position="77"/>
    </location>
</feature>
<keyword evidence="3" id="KW-0444">Lipid biosynthesis</keyword>
<evidence type="ECO:0000256" key="8">
    <source>
        <dbReference type="ARBA" id="ARBA00023136"/>
    </source>
</evidence>
<keyword evidence="9" id="KW-0594">Phospholipid biosynthesis</keyword>
<keyword evidence="8 12" id="KW-0472">Membrane</keyword>
<keyword evidence="10" id="KW-1208">Phospholipid metabolism</keyword>
<dbReference type="Pfam" id="PF08009">
    <property type="entry name" value="CDP-OH_P_tran_2"/>
    <property type="match status" value="1"/>
</dbReference>
<dbReference type="InterPro" id="IPR050324">
    <property type="entry name" value="CDP-alcohol_PTase-I"/>
</dbReference>
<dbReference type="InterPro" id="IPR048254">
    <property type="entry name" value="CDP_ALCOHOL_P_TRANSF_CS"/>
</dbReference>
<dbReference type="PANTHER" id="PTHR14269">
    <property type="entry name" value="CDP-DIACYLGLYCEROL--GLYCEROL-3-PHOSPHATE 3-PHOSPHATIDYLTRANSFERASE-RELATED"/>
    <property type="match status" value="1"/>
</dbReference>
<evidence type="ECO:0000256" key="4">
    <source>
        <dbReference type="ARBA" id="ARBA00022679"/>
    </source>
</evidence>
<evidence type="ECO:0000256" key="7">
    <source>
        <dbReference type="ARBA" id="ARBA00023098"/>
    </source>
</evidence>
<feature type="transmembrane region" description="Helical" evidence="12">
    <location>
        <begin position="28"/>
        <end position="49"/>
    </location>
</feature>
<keyword evidence="6 12" id="KW-1133">Transmembrane helix</keyword>
<dbReference type="PROSITE" id="PS00379">
    <property type="entry name" value="CDP_ALCOHOL_P_TRANSF"/>
    <property type="match status" value="1"/>
</dbReference>
<evidence type="ECO:0000256" key="10">
    <source>
        <dbReference type="ARBA" id="ARBA00023264"/>
    </source>
</evidence>
<gene>
    <name evidence="14" type="ORF">DI551_02975</name>
</gene>
<dbReference type="GO" id="GO:0016020">
    <property type="term" value="C:membrane"/>
    <property type="evidence" value="ECO:0007669"/>
    <property type="project" value="UniProtKB-SubCell"/>
</dbReference>
<dbReference type="GO" id="GO:0016780">
    <property type="term" value="F:phosphotransferase activity, for other substituted phosphate groups"/>
    <property type="evidence" value="ECO:0007669"/>
    <property type="project" value="InterPro"/>
</dbReference>
<feature type="transmembrane region" description="Helical" evidence="12">
    <location>
        <begin position="89"/>
        <end position="109"/>
    </location>
</feature>
<keyword evidence="7" id="KW-0443">Lipid metabolism</keyword>
<evidence type="ECO:0000313" key="14">
    <source>
        <dbReference type="EMBL" id="PZQ47650.1"/>
    </source>
</evidence>
<dbReference type="Gene3D" id="1.20.120.1760">
    <property type="match status" value="1"/>
</dbReference>
<comment type="subcellular location">
    <subcellularLocation>
        <location evidence="1">Membrane</location>
        <topology evidence="1">Multi-pass membrane protein</topology>
    </subcellularLocation>
</comment>
<evidence type="ECO:0000256" key="11">
    <source>
        <dbReference type="RuleBase" id="RU003750"/>
    </source>
</evidence>
<evidence type="ECO:0000256" key="2">
    <source>
        <dbReference type="ARBA" id="ARBA00010441"/>
    </source>
</evidence>
<comment type="similarity">
    <text evidence="2 11">Belongs to the CDP-alcohol phosphatidyltransferase class-I family.</text>
</comment>
<reference evidence="14 15" key="1">
    <citation type="submission" date="2017-08" db="EMBL/GenBank/DDBJ databases">
        <title>Infants hospitalized years apart are colonized by the same room-sourced microbial strains.</title>
        <authorList>
            <person name="Brooks B."/>
            <person name="Olm M.R."/>
            <person name="Firek B.A."/>
            <person name="Baker R."/>
            <person name="Thomas B.C."/>
            <person name="Morowitz M.J."/>
            <person name="Banfield J.F."/>
        </authorList>
    </citation>
    <scope>NUCLEOTIDE SEQUENCE [LARGE SCALE GENOMIC DNA]</scope>
    <source>
        <strain evidence="14">S2_005_002_R2_29</strain>
    </source>
</reference>
<dbReference type="EMBL" id="QFQB01000011">
    <property type="protein sequence ID" value="PZQ47650.1"/>
    <property type="molecule type" value="Genomic_DNA"/>
</dbReference>
<comment type="caution">
    <text evidence="14">The sequence shown here is derived from an EMBL/GenBank/DDBJ whole genome shotgun (WGS) entry which is preliminary data.</text>
</comment>
<evidence type="ECO:0000256" key="5">
    <source>
        <dbReference type="ARBA" id="ARBA00022692"/>
    </source>
</evidence>
<organism evidence="14 15">
    <name type="scientific">Micavibrio aeruginosavorus</name>
    <dbReference type="NCBI Taxonomy" id="349221"/>
    <lineage>
        <taxon>Bacteria</taxon>
        <taxon>Pseudomonadati</taxon>
        <taxon>Bdellovibrionota</taxon>
        <taxon>Bdellovibrionia</taxon>
        <taxon>Bdellovibrionales</taxon>
        <taxon>Pseudobdellovibrionaceae</taxon>
        <taxon>Micavibrio</taxon>
    </lineage>
</organism>